<dbReference type="InterPro" id="IPR001796">
    <property type="entry name" value="DHFR_dom"/>
</dbReference>
<accession>A0ABQ1JD63</accession>
<dbReference type="Pfam" id="PF00186">
    <property type="entry name" value="DHFR_1"/>
    <property type="match status" value="1"/>
</dbReference>
<name>A0ABQ1JD63_9PROT</name>
<comment type="caution">
    <text evidence="2">The sequence shown here is derived from an EMBL/GenBank/DDBJ whole genome shotgun (WGS) entry which is preliminary data.</text>
</comment>
<dbReference type="Proteomes" id="UP000628854">
    <property type="component" value="Unassembled WGS sequence"/>
</dbReference>
<dbReference type="RefSeq" id="WP_084391462.1">
    <property type="nucleotide sequence ID" value="NZ_BMKF01000001.1"/>
</dbReference>
<feature type="domain" description="DHFR" evidence="1">
    <location>
        <begin position="24"/>
        <end position="136"/>
    </location>
</feature>
<dbReference type="InterPro" id="IPR024072">
    <property type="entry name" value="DHFR-like_dom_sf"/>
</dbReference>
<keyword evidence="3" id="KW-1185">Reference proteome</keyword>
<dbReference type="SUPFAM" id="SSF53597">
    <property type="entry name" value="Dihydrofolate reductase-like"/>
    <property type="match status" value="1"/>
</dbReference>
<evidence type="ECO:0000313" key="3">
    <source>
        <dbReference type="Proteomes" id="UP000628854"/>
    </source>
</evidence>
<organism evidence="2 3">
    <name type="scientific">Henriciella pelagia</name>
    <dbReference type="NCBI Taxonomy" id="1977912"/>
    <lineage>
        <taxon>Bacteria</taxon>
        <taxon>Pseudomonadati</taxon>
        <taxon>Pseudomonadota</taxon>
        <taxon>Alphaproteobacteria</taxon>
        <taxon>Hyphomonadales</taxon>
        <taxon>Hyphomonadaceae</taxon>
        <taxon>Henriciella</taxon>
    </lineage>
</organism>
<gene>
    <name evidence="2" type="ORF">GCM10011503_11390</name>
</gene>
<dbReference type="EMBL" id="BMKF01000001">
    <property type="protein sequence ID" value="GGB64316.1"/>
    <property type="molecule type" value="Genomic_DNA"/>
</dbReference>
<reference evidence="3" key="1">
    <citation type="journal article" date="2019" name="Int. J. Syst. Evol. Microbiol.">
        <title>The Global Catalogue of Microorganisms (GCM) 10K type strain sequencing project: providing services to taxonomists for standard genome sequencing and annotation.</title>
        <authorList>
            <consortium name="The Broad Institute Genomics Platform"/>
            <consortium name="The Broad Institute Genome Sequencing Center for Infectious Disease"/>
            <person name="Wu L."/>
            <person name="Ma J."/>
        </authorList>
    </citation>
    <scope>NUCLEOTIDE SEQUENCE [LARGE SCALE GENOMIC DNA]</scope>
    <source>
        <strain evidence="3">CGMCC 1.15928</strain>
    </source>
</reference>
<sequence length="187" mass="20707">MESKRLEISGYAVVGDDDRIADASGMMPDSLQNDAEWEFFQAALDEAEITIIGRRSHDAVPNHKNRRRLVLTTKIRSPETHGNVVYWNPNEAPLTSVLSSFSTNARKLAVVGGQQVFDHFLTGPTRFDHFYLSRIEGVTLPGGRGVFGAVTQNGLTAEEVLVRANYLKKSHQVLATKVTVANWEPLS</sequence>
<evidence type="ECO:0000259" key="1">
    <source>
        <dbReference type="Pfam" id="PF00186"/>
    </source>
</evidence>
<proteinExistence type="predicted"/>
<dbReference type="Gene3D" id="3.40.430.10">
    <property type="entry name" value="Dihydrofolate Reductase, subunit A"/>
    <property type="match status" value="1"/>
</dbReference>
<evidence type="ECO:0000313" key="2">
    <source>
        <dbReference type="EMBL" id="GGB64316.1"/>
    </source>
</evidence>
<protein>
    <recommendedName>
        <fullName evidence="1">DHFR domain-containing protein</fullName>
    </recommendedName>
</protein>